<keyword evidence="7" id="KW-0560">Oxidoreductase</keyword>
<dbReference type="InterPro" id="IPR050553">
    <property type="entry name" value="Thioredoxin_ResA/DsbE_sf"/>
</dbReference>
<dbReference type="GO" id="GO:0004601">
    <property type="term" value="F:peroxidase activity"/>
    <property type="evidence" value="ECO:0007669"/>
    <property type="project" value="UniProtKB-KW"/>
</dbReference>
<dbReference type="HOGENOM" id="CLU_042529_11_1_4"/>
<evidence type="ECO:0000313" key="8">
    <source>
        <dbReference type="Proteomes" id="UP000004088"/>
    </source>
</evidence>
<feature type="domain" description="Thioredoxin" evidence="6">
    <location>
        <begin position="15"/>
        <end position="156"/>
    </location>
</feature>
<reference evidence="7 8" key="1">
    <citation type="submission" date="2011-01" db="EMBL/GenBank/DDBJ databases">
        <authorList>
            <person name="Muzny D."/>
            <person name="Qin X."/>
            <person name="Deng J."/>
            <person name="Jiang H."/>
            <person name="Liu Y."/>
            <person name="Qu J."/>
            <person name="Song X.-Z."/>
            <person name="Zhang L."/>
            <person name="Thornton R."/>
            <person name="Coyle M."/>
            <person name="Francisco L."/>
            <person name="Jackson L."/>
            <person name="Javaid M."/>
            <person name="Korchina V."/>
            <person name="Kovar C."/>
            <person name="Mata R."/>
            <person name="Mathew T."/>
            <person name="Ngo R."/>
            <person name="Nguyen L."/>
            <person name="Nguyen N."/>
            <person name="Okwuonu G."/>
            <person name="Ongeri F."/>
            <person name="Pham C."/>
            <person name="Simmons D."/>
            <person name="Wilczek-Boney K."/>
            <person name="Hale W."/>
            <person name="Jakkamsetti A."/>
            <person name="Pham P."/>
            <person name="Ruth R."/>
            <person name="San Lucas F."/>
            <person name="Warren J."/>
            <person name="Zhang J."/>
            <person name="Zhao Z."/>
            <person name="Zhou C."/>
            <person name="Zhu D."/>
            <person name="Lee S."/>
            <person name="Bess C."/>
            <person name="Blankenburg K."/>
            <person name="Forbes L."/>
            <person name="Fu Q."/>
            <person name="Gubbala S."/>
            <person name="Hirani K."/>
            <person name="Jayaseelan J.C."/>
            <person name="Lara F."/>
            <person name="Munidasa M."/>
            <person name="Palculict T."/>
            <person name="Patil S."/>
            <person name="Pu L.-L."/>
            <person name="Saada N."/>
            <person name="Tang L."/>
            <person name="Weissenberger G."/>
            <person name="Zhu Y."/>
            <person name="Hemphill L."/>
            <person name="Shang Y."/>
            <person name="Youmans B."/>
            <person name="Ayvaz T."/>
            <person name="Ross M."/>
            <person name="Santibanez J."/>
            <person name="Aqrawi P."/>
            <person name="Gross S."/>
            <person name="Joshi V."/>
            <person name="Fowler G."/>
            <person name="Nazareth L."/>
            <person name="Reid J."/>
            <person name="Worley K."/>
            <person name="Petrosino J."/>
            <person name="Highlander S."/>
            <person name="Gibbs R."/>
        </authorList>
    </citation>
    <scope>NUCLEOTIDE SEQUENCE [LARGE SCALE GENOMIC DNA]</scope>
    <source>
        <strain evidence="7 8">ATCC 33394</strain>
    </source>
</reference>
<comment type="subcellular location">
    <subcellularLocation>
        <location evidence="1">Cell envelope</location>
    </subcellularLocation>
</comment>
<evidence type="ECO:0000256" key="4">
    <source>
        <dbReference type="ARBA" id="ARBA00023284"/>
    </source>
</evidence>
<dbReference type="GO" id="GO:0030313">
    <property type="term" value="C:cell envelope"/>
    <property type="evidence" value="ECO:0007669"/>
    <property type="project" value="UniProtKB-SubCell"/>
</dbReference>
<dbReference type="PROSITE" id="PS51352">
    <property type="entry name" value="THIOREDOXIN_2"/>
    <property type="match status" value="1"/>
</dbReference>
<evidence type="ECO:0000256" key="2">
    <source>
        <dbReference type="ARBA" id="ARBA00022748"/>
    </source>
</evidence>
<dbReference type="RefSeq" id="WP_003782536.1">
    <property type="nucleotide sequence ID" value="NZ_GL870929.1"/>
</dbReference>
<dbReference type="InterPro" id="IPR000866">
    <property type="entry name" value="AhpC/TSA"/>
</dbReference>
<dbReference type="GO" id="GO:0017004">
    <property type="term" value="P:cytochrome complex assembly"/>
    <property type="evidence" value="ECO:0007669"/>
    <property type="project" value="UniProtKB-KW"/>
</dbReference>
<evidence type="ECO:0000256" key="5">
    <source>
        <dbReference type="SAM" id="SignalP"/>
    </source>
</evidence>
<dbReference type="EC" id="1.11.1.15" evidence="7"/>
<proteinExistence type="predicted"/>
<comment type="caution">
    <text evidence="7">The sequence shown here is derived from an EMBL/GenBank/DDBJ whole genome shotgun (WGS) entry which is preliminary data.</text>
</comment>
<dbReference type="PROSITE" id="PS00194">
    <property type="entry name" value="THIOREDOXIN_1"/>
    <property type="match status" value="1"/>
</dbReference>
<dbReference type="Gene3D" id="3.40.30.10">
    <property type="entry name" value="Glutaredoxin"/>
    <property type="match status" value="1"/>
</dbReference>
<keyword evidence="5" id="KW-0732">Signal</keyword>
<evidence type="ECO:0000256" key="1">
    <source>
        <dbReference type="ARBA" id="ARBA00004196"/>
    </source>
</evidence>
<keyword evidence="7" id="KW-0575">Peroxidase</keyword>
<evidence type="ECO:0000313" key="7">
    <source>
        <dbReference type="EMBL" id="EGC17770.1"/>
    </source>
</evidence>
<feature type="chain" id="PRO_5003247565" evidence="5">
    <location>
        <begin position="22"/>
        <end position="160"/>
    </location>
</feature>
<dbReference type="InterPro" id="IPR013766">
    <property type="entry name" value="Thioredoxin_domain"/>
</dbReference>
<dbReference type="AlphaFoldDB" id="F0EZ12"/>
<organism evidence="7 8">
    <name type="scientific">Kingella denitrificans ATCC 33394</name>
    <dbReference type="NCBI Taxonomy" id="888741"/>
    <lineage>
        <taxon>Bacteria</taxon>
        <taxon>Pseudomonadati</taxon>
        <taxon>Pseudomonadota</taxon>
        <taxon>Betaproteobacteria</taxon>
        <taxon>Neisseriales</taxon>
        <taxon>Neisseriaceae</taxon>
        <taxon>Kingella</taxon>
    </lineage>
</organism>
<dbReference type="Pfam" id="PF00578">
    <property type="entry name" value="AhpC-TSA"/>
    <property type="match status" value="1"/>
</dbReference>
<evidence type="ECO:0000259" key="6">
    <source>
        <dbReference type="PROSITE" id="PS51352"/>
    </source>
</evidence>
<keyword evidence="2" id="KW-0201">Cytochrome c-type biogenesis</keyword>
<protein>
    <submittedName>
        <fullName evidence="7">Redoxin family protein</fullName>
        <ecNumber evidence="7">1.11.1.15</ecNumber>
    </submittedName>
</protein>
<feature type="signal peptide" evidence="5">
    <location>
        <begin position="1"/>
        <end position="21"/>
    </location>
</feature>
<dbReference type="Proteomes" id="UP000004088">
    <property type="component" value="Unassembled WGS sequence"/>
</dbReference>
<evidence type="ECO:0000256" key="3">
    <source>
        <dbReference type="ARBA" id="ARBA00023157"/>
    </source>
</evidence>
<keyword evidence="3" id="KW-1015">Disulfide bond</keyword>
<dbReference type="PANTHER" id="PTHR42852">
    <property type="entry name" value="THIOL:DISULFIDE INTERCHANGE PROTEIN DSBE"/>
    <property type="match status" value="1"/>
</dbReference>
<keyword evidence="4" id="KW-0676">Redox-active center</keyword>
<dbReference type="SUPFAM" id="SSF52833">
    <property type="entry name" value="Thioredoxin-like"/>
    <property type="match status" value="1"/>
</dbReference>
<gene>
    <name evidence="7" type="ORF">HMPREF9098_1096</name>
</gene>
<dbReference type="STRING" id="888741.HMPREF9098_1096"/>
<dbReference type="CDD" id="cd02966">
    <property type="entry name" value="TlpA_like_family"/>
    <property type="match status" value="1"/>
</dbReference>
<dbReference type="PANTHER" id="PTHR42852:SF6">
    <property type="entry name" value="THIOL:DISULFIDE INTERCHANGE PROTEIN DSBE"/>
    <property type="match status" value="1"/>
</dbReference>
<name>F0EZ12_9NEIS</name>
<sequence>MKISALALTAALFAAALPAQAADFTLHPSQKPQQLNDKAPVQVINFWATWCGPCRKEMPAMSRWYAQKGKRQNVQMVGIAVDETANISKFLQSTPVSYPIWRYTGNNSRNMMKEFGNQVGVLPYTVVRIPACQQQQALVGEVDGAKLDAAIAAVKAKCSR</sequence>
<keyword evidence="8" id="KW-1185">Reference proteome</keyword>
<accession>F0EZ12</accession>
<dbReference type="InterPro" id="IPR036249">
    <property type="entry name" value="Thioredoxin-like_sf"/>
</dbReference>
<dbReference type="EMBL" id="AEWV01000015">
    <property type="protein sequence ID" value="EGC17770.1"/>
    <property type="molecule type" value="Genomic_DNA"/>
</dbReference>
<dbReference type="GO" id="GO:0015036">
    <property type="term" value="F:disulfide oxidoreductase activity"/>
    <property type="evidence" value="ECO:0007669"/>
    <property type="project" value="UniProtKB-ARBA"/>
</dbReference>
<dbReference type="InterPro" id="IPR017937">
    <property type="entry name" value="Thioredoxin_CS"/>
</dbReference>